<dbReference type="AlphaFoldDB" id="A0AAE1MPQ5"/>
<evidence type="ECO:0000313" key="3">
    <source>
        <dbReference type="Proteomes" id="UP001293593"/>
    </source>
</evidence>
<dbReference type="PANTHER" id="PTHR35737:SF1">
    <property type="entry name" value="CRYPTIC LOCI REGULATOR"/>
    <property type="match status" value="1"/>
</dbReference>
<dbReference type="EMBL" id="JAWXYG010000005">
    <property type="protein sequence ID" value="KAK4272125.1"/>
    <property type="molecule type" value="Genomic_DNA"/>
</dbReference>
<evidence type="ECO:0000313" key="2">
    <source>
        <dbReference type="EMBL" id="KAK4272125.1"/>
    </source>
</evidence>
<gene>
    <name evidence="2" type="ORF">QN277_020719</name>
</gene>
<sequence length="98" mass="11742">MGSAVQYREDEDWELYNDDGFVVKRKKRRLEPPATVPYLSSPTDADQFQDAAKQQRIERKRNILLKLKTRYLTEIHHWDFLSATLRALEENALEHRRQ</sequence>
<feature type="region of interest" description="Disordered" evidence="1">
    <location>
        <begin position="33"/>
        <end position="52"/>
    </location>
</feature>
<dbReference type="PANTHER" id="PTHR35737">
    <property type="entry name" value="CRYPTIC LOCI REGULATOR"/>
    <property type="match status" value="1"/>
</dbReference>
<protein>
    <submittedName>
        <fullName evidence="2">Uncharacterized protein</fullName>
    </submittedName>
</protein>
<dbReference type="Proteomes" id="UP001293593">
    <property type="component" value="Unassembled WGS sequence"/>
</dbReference>
<reference evidence="2" key="1">
    <citation type="submission" date="2023-10" db="EMBL/GenBank/DDBJ databases">
        <title>Chromosome-level genome of the transformable northern wattle, Acacia crassicarpa.</title>
        <authorList>
            <person name="Massaro I."/>
            <person name="Sinha N.R."/>
            <person name="Poethig S."/>
            <person name="Leichty A.R."/>
        </authorList>
    </citation>
    <scope>NUCLEOTIDE SEQUENCE</scope>
    <source>
        <strain evidence="2">Acra3RX</strain>
        <tissue evidence="2">Leaf</tissue>
    </source>
</reference>
<evidence type="ECO:0000256" key="1">
    <source>
        <dbReference type="SAM" id="MobiDB-lite"/>
    </source>
</evidence>
<accession>A0AAE1MPQ5</accession>
<organism evidence="2 3">
    <name type="scientific">Acacia crassicarpa</name>
    <name type="common">northern wattle</name>
    <dbReference type="NCBI Taxonomy" id="499986"/>
    <lineage>
        <taxon>Eukaryota</taxon>
        <taxon>Viridiplantae</taxon>
        <taxon>Streptophyta</taxon>
        <taxon>Embryophyta</taxon>
        <taxon>Tracheophyta</taxon>
        <taxon>Spermatophyta</taxon>
        <taxon>Magnoliopsida</taxon>
        <taxon>eudicotyledons</taxon>
        <taxon>Gunneridae</taxon>
        <taxon>Pentapetalae</taxon>
        <taxon>rosids</taxon>
        <taxon>fabids</taxon>
        <taxon>Fabales</taxon>
        <taxon>Fabaceae</taxon>
        <taxon>Caesalpinioideae</taxon>
        <taxon>mimosoid clade</taxon>
        <taxon>Acacieae</taxon>
        <taxon>Acacia</taxon>
    </lineage>
</organism>
<comment type="caution">
    <text evidence="2">The sequence shown here is derived from an EMBL/GenBank/DDBJ whole genome shotgun (WGS) entry which is preliminary data.</text>
</comment>
<keyword evidence="3" id="KW-1185">Reference proteome</keyword>
<proteinExistence type="predicted"/>
<name>A0AAE1MPQ5_9FABA</name>